<comment type="caution">
    <text evidence="4">The sequence shown here is derived from an EMBL/GenBank/DDBJ whole genome shotgun (WGS) entry which is preliminary data.</text>
</comment>
<feature type="domain" description="C4-type zinc ribbon" evidence="2">
    <location>
        <begin position="203"/>
        <end position="237"/>
    </location>
</feature>
<dbReference type="PANTHER" id="PTHR39082">
    <property type="entry name" value="PHOSPHOLIPASE C-BETA-2-RELATED"/>
    <property type="match status" value="1"/>
</dbReference>
<feature type="domain" description="CT398-like coiled coil hairpin" evidence="3">
    <location>
        <begin position="14"/>
        <end position="187"/>
    </location>
</feature>
<gene>
    <name evidence="4" type="ORF">HNR05_000751</name>
</gene>
<feature type="coiled-coil region" evidence="1">
    <location>
        <begin position="58"/>
        <end position="115"/>
    </location>
</feature>
<reference evidence="4 5" key="1">
    <citation type="submission" date="2020-07" db="EMBL/GenBank/DDBJ databases">
        <title>Sequencing the genomes of 1000 actinobacteria strains.</title>
        <authorList>
            <person name="Klenk H.-P."/>
        </authorList>
    </citation>
    <scope>NUCLEOTIDE SEQUENCE [LARGE SCALE GENOMIC DNA]</scope>
    <source>
        <strain evidence="4 5">LI1</strain>
    </source>
</reference>
<dbReference type="InterPro" id="IPR052376">
    <property type="entry name" value="Oxidative_Scav/Glycosyltrans"/>
</dbReference>
<keyword evidence="5" id="KW-1185">Reference proteome</keyword>
<dbReference type="Proteomes" id="UP000537260">
    <property type="component" value="Unassembled WGS sequence"/>
</dbReference>
<proteinExistence type="predicted"/>
<dbReference type="RefSeq" id="WP_179577795.1">
    <property type="nucleotide sequence ID" value="NZ_JACCFM010000001.1"/>
</dbReference>
<dbReference type="EMBL" id="JACCFM010000001">
    <property type="protein sequence ID" value="NYJ18960.1"/>
    <property type="molecule type" value="Genomic_DNA"/>
</dbReference>
<dbReference type="InterPro" id="IPR056003">
    <property type="entry name" value="CT398_CC_hairpin"/>
</dbReference>
<evidence type="ECO:0000259" key="3">
    <source>
        <dbReference type="Pfam" id="PF24481"/>
    </source>
</evidence>
<dbReference type="AlphaFoldDB" id="A0A7Z0ECA7"/>
<sequence length="245" mass="26351">MKATPVEQKELLRLQALDIKTQQLKHQASALTQHAEIAALGVTADANRQVVTTRTGELEDARTELRRIESDVSVVESRIKRDSDRLQTSSSVKDIQALEAELTALKKRLGDLEEIEIAVMERVEAQEAVVALAESEGAAIAAQIAQAVALRDEALAGVNKQLGDNVRDRAAVAATIEDELVALYEKRYVAGHGNAAALLRARTCSGCTMTLTGNDLEAVRLAPVNDVVFCPDCGAILVRTEESGI</sequence>
<dbReference type="Pfam" id="PF24481">
    <property type="entry name" value="CT398_CC"/>
    <property type="match status" value="1"/>
</dbReference>
<accession>A0A7Z0ECA7</accession>
<protein>
    <recommendedName>
        <fullName evidence="6">C4-type zinc ribbon domain-containing protein</fullName>
    </recommendedName>
</protein>
<dbReference type="PANTHER" id="PTHR39082:SF1">
    <property type="entry name" value="SCAVENGER RECEPTOR CLASS A MEMBER 3"/>
    <property type="match status" value="1"/>
</dbReference>
<name>A0A7Z0ECA7_9MICO</name>
<evidence type="ECO:0000313" key="4">
    <source>
        <dbReference type="EMBL" id="NYJ18960.1"/>
    </source>
</evidence>
<evidence type="ECO:0000256" key="1">
    <source>
        <dbReference type="SAM" id="Coils"/>
    </source>
</evidence>
<evidence type="ECO:0000259" key="2">
    <source>
        <dbReference type="Pfam" id="PF02591"/>
    </source>
</evidence>
<dbReference type="Pfam" id="PF02591">
    <property type="entry name" value="Zn_ribbon_9"/>
    <property type="match status" value="1"/>
</dbReference>
<keyword evidence="1" id="KW-0175">Coiled coil</keyword>
<organism evidence="4 5">
    <name type="scientific">Glaciibacter psychrotolerans</name>
    <dbReference type="NCBI Taxonomy" id="670054"/>
    <lineage>
        <taxon>Bacteria</taxon>
        <taxon>Bacillati</taxon>
        <taxon>Actinomycetota</taxon>
        <taxon>Actinomycetes</taxon>
        <taxon>Micrococcales</taxon>
        <taxon>Microbacteriaceae</taxon>
        <taxon>Glaciibacter</taxon>
    </lineage>
</organism>
<evidence type="ECO:0000313" key="5">
    <source>
        <dbReference type="Proteomes" id="UP000537260"/>
    </source>
</evidence>
<dbReference type="InterPro" id="IPR003743">
    <property type="entry name" value="Zf-RING_7"/>
</dbReference>
<evidence type="ECO:0008006" key="6">
    <source>
        <dbReference type="Google" id="ProtNLM"/>
    </source>
</evidence>
<dbReference type="Gene3D" id="1.10.287.1490">
    <property type="match status" value="1"/>
</dbReference>